<organism evidence="1 2">
    <name type="scientific">Romanomermis culicivorax</name>
    <name type="common">Nematode worm</name>
    <dbReference type="NCBI Taxonomy" id="13658"/>
    <lineage>
        <taxon>Eukaryota</taxon>
        <taxon>Metazoa</taxon>
        <taxon>Ecdysozoa</taxon>
        <taxon>Nematoda</taxon>
        <taxon>Enoplea</taxon>
        <taxon>Dorylaimia</taxon>
        <taxon>Mermithida</taxon>
        <taxon>Mermithoidea</taxon>
        <taxon>Mermithidae</taxon>
        <taxon>Romanomermis</taxon>
    </lineage>
</organism>
<dbReference type="WBParaSite" id="nRc.2.0.1.t45984-RA">
    <property type="protein sequence ID" value="nRc.2.0.1.t45984-RA"/>
    <property type="gene ID" value="nRc.2.0.1.g45984"/>
</dbReference>
<name>A0A915L4J4_ROMCU</name>
<proteinExistence type="predicted"/>
<evidence type="ECO:0000313" key="2">
    <source>
        <dbReference type="WBParaSite" id="nRc.2.0.1.t45984-RA"/>
    </source>
</evidence>
<reference evidence="2" key="1">
    <citation type="submission" date="2022-11" db="UniProtKB">
        <authorList>
            <consortium name="WormBaseParasite"/>
        </authorList>
    </citation>
    <scope>IDENTIFICATION</scope>
</reference>
<protein>
    <submittedName>
        <fullName evidence="2">DNA-directed DNA polymerase</fullName>
    </submittedName>
</protein>
<keyword evidence="1" id="KW-1185">Reference proteome</keyword>
<evidence type="ECO:0000313" key="1">
    <source>
        <dbReference type="Proteomes" id="UP000887565"/>
    </source>
</evidence>
<dbReference type="AlphaFoldDB" id="A0A915L4J4"/>
<accession>A0A915L4J4</accession>
<dbReference type="Proteomes" id="UP000887565">
    <property type="component" value="Unplaced"/>
</dbReference>
<sequence>MSQTYKALVRALPAQMCSISPEKQHTFHGVLKEKLNATRISHIKVKNRRNRLNVGGQDLDYASGGKINNHHATVIATDGQNPFRYIFTDVDTVYPGQSQKLFP</sequence>